<feature type="domain" description="Guanylate cyclase" evidence="2">
    <location>
        <begin position="257"/>
        <end position="388"/>
    </location>
</feature>
<gene>
    <name evidence="3" type="ORF">ACFQ4G_02270</name>
</gene>
<dbReference type="InterPro" id="IPR029787">
    <property type="entry name" value="Nucleotide_cyclase"/>
</dbReference>
<dbReference type="SMART" id="SM00044">
    <property type="entry name" value="CYCc"/>
    <property type="match status" value="1"/>
</dbReference>
<protein>
    <submittedName>
        <fullName evidence="3">Adenylate/guanylate cyclase domain-containing protein</fullName>
    </submittedName>
</protein>
<dbReference type="Gene3D" id="3.30.70.1230">
    <property type="entry name" value="Nucleotide cyclase"/>
    <property type="match status" value="1"/>
</dbReference>
<dbReference type="EMBL" id="JBHTND010000002">
    <property type="protein sequence ID" value="MFD1300410.1"/>
    <property type="molecule type" value="Genomic_DNA"/>
</dbReference>
<reference evidence="4" key="1">
    <citation type="journal article" date="2019" name="Int. J. Syst. Evol. Microbiol.">
        <title>The Global Catalogue of Microorganisms (GCM) 10K type strain sequencing project: providing services to taxonomists for standard genome sequencing and annotation.</title>
        <authorList>
            <consortium name="The Broad Institute Genomics Platform"/>
            <consortium name="The Broad Institute Genome Sequencing Center for Infectious Disease"/>
            <person name="Wu L."/>
            <person name="Ma J."/>
        </authorList>
    </citation>
    <scope>NUCLEOTIDE SEQUENCE [LARGE SCALE GENOMIC DNA]</scope>
    <source>
        <strain evidence="4">CCUG 56108</strain>
    </source>
</reference>
<dbReference type="PANTHER" id="PTHR43081">
    <property type="entry name" value="ADENYLATE CYCLASE, TERMINAL-DIFFERENTIATION SPECIFIC-RELATED"/>
    <property type="match status" value="1"/>
</dbReference>
<feature type="transmembrane region" description="Helical" evidence="1">
    <location>
        <begin position="54"/>
        <end position="74"/>
    </location>
</feature>
<name>A0ABW3WU90_9HYPH</name>
<dbReference type="InterPro" id="IPR001054">
    <property type="entry name" value="A/G_cyclase"/>
</dbReference>
<keyword evidence="4" id="KW-1185">Reference proteome</keyword>
<feature type="transmembrane region" description="Helical" evidence="1">
    <location>
        <begin position="156"/>
        <end position="176"/>
    </location>
</feature>
<organism evidence="3 4">
    <name type="scientific">Methylobacterium marchantiae</name>
    <dbReference type="NCBI Taxonomy" id="600331"/>
    <lineage>
        <taxon>Bacteria</taxon>
        <taxon>Pseudomonadati</taxon>
        <taxon>Pseudomonadota</taxon>
        <taxon>Alphaproteobacteria</taxon>
        <taxon>Hyphomicrobiales</taxon>
        <taxon>Methylobacteriaceae</taxon>
        <taxon>Methylobacterium</taxon>
    </lineage>
</organism>
<keyword evidence="1" id="KW-1133">Transmembrane helix</keyword>
<evidence type="ECO:0000313" key="3">
    <source>
        <dbReference type="EMBL" id="MFD1300410.1"/>
    </source>
</evidence>
<evidence type="ECO:0000259" key="2">
    <source>
        <dbReference type="PROSITE" id="PS50125"/>
    </source>
</evidence>
<accession>A0ABW3WU90</accession>
<proteinExistence type="predicted"/>
<dbReference type="PROSITE" id="PS50125">
    <property type="entry name" value="GUANYLATE_CYCLASE_2"/>
    <property type="match status" value="1"/>
</dbReference>
<dbReference type="InterPro" id="IPR050697">
    <property type="entry name" value="Adenylyl/Guanylyl_Cyclase_3/4"/>
</dbReference>
<sequence length="438" mass="47531">MRTGDRDRTRAEEPRSPTITKLQQVSSGRSFALHLLIVLVLLATAQTYDGSIHGLGHWIVLSAYAAASILLAFVSLRTWPETTGETGPVDPSRGWLSWGWLSWGSTLLNASVAIYVLIEHMFLGAADTEEAAAAASRLPAFLILLQTALTMRVWHTFVFAALVTAGWGGAILFVYLSPESHHLGPHVTLDEEVPGLLTFMVASLVVLDGMRRLTWAVATTFRLERERLMLTRFVPAAVAEDLARSGRPGEVQERHACLFALDIRGFSTLTRTRPPQQVFEILMEMRALTHRAVTERGGIIDKYIGDGVLAQFLVGPPQTQARAALTCAEAVQLRLTALNQRLEKKGLPSLRVVIALHAGDVLVGVFDDGHRAEFTVLGPAMNTLARIEARAKAVDLQIAISEDFRDLLAGSGASGLNWIPAAVEDAGSPGPRLYAVAP</sequence>
<dbReference type="PANTHER" id="PTHR43081:SF1">
    <property type="entry name" value="ADENYLATE CYCLASE, TERMINAL-DIFFERENTIATION SPECIFIC"/>
    <property type="match status" value="1"/>
</dbReference>
<evidence type="ECO:0000313" key="4">
    <source>
        <dbReference type="Proteomes" id="UP001597176"/>
    </source>
</evidence>
<dbReference type="Pfam" id="PF00211">
    <property type="entry name" value="Guanylate_cyc"/>
    <property type="match status" value="1"/>
</dbReference>
<evidence type="ECO:0000256" key="1">
    <source>
        <dbReference type="SAM" id="Phobius"/>
    </source>
</evidence>
<keyword evidence="1" id="KW-0472">Membrane</keyword>
<dbReference type="RefSeq" id="WP_238203264.1">
    <property type="nucleotide sequence ID" value="NZ_JBHTND010000002.1"/>
</dbReference>
<feature type="transmembrane region" description="Helical" evidence="1">
    <location>
        <begin position="95"/>
        <end position="118"/>
    </location>
</feature>
<keyword evidence="1" id="KW-0812">Transmembrane</keyword>
<dbReference type="CDD" id="cd07302">
    <property type="entry name" value="CHD"/>
    <property type="match status" value="1"/>
</dbReference>
<comment type="caution">
    <text evidence="3">The sequence shown here is derived from an EMBL/GenBank/DDBJ whole genome shotgun (WGS) entry which is preliminary data.</text>
</comment>
<dbReference type="SUPFAM" id="SSF55073">
    <property type="entry name" value="Nucleotide cyclase"/>
    <property type="match status" value="1"/>
</dbReference>
<dbReference type="Proteomes" id="UP001597176">
    <property type="component" value="Unassembled WGS sequence"/>
</dbReference>